<evidence type="ECO:0000313" key="1">
    <source>
        <dbReference type="EMBL" id="KAL2277177.1"/>
    </source>
</evidence>
<evidence type="ECO:0000313" key="2">
    <source>
        <dbReference type="Proteomes" id="UP001600888"/>
    </source>
</evidence>
<protein>
    <submittedName>
        <fullName evidence="1">Uncharacterized protein</fullName>
    </submittedName>
</protein>
<organism evidence="1 2">
    <name type="scientific">Diaporthe vaccinii</name>
    <dbReference type="NCBI Taxonomy" id="105482"/>
    <lineage>
        <taxon>Eukaryota</taxon>
        <taxon>Fungi</taxon>
        <taxon>Dikarya</taxon>
        <taxon>Ascomycota</taxon>
        <taxon>Pezizomycotina</taxon>
        <taxon>Sordariomycetes</taxon>
        <taxon>Sordariomycetidae</taxon>
        <taxon>Diaporthales</taxon>
        <taxon>Diaporthaceae</taxon>
        <taxon>Diaporthe</taxon>
        <taxon>Diaporthe eres species complex</taxon>
    </lineage>
</organism>
<gene>
    <name evidence="1" type="ORF">FJTKL_00185</name>
</gene>
<comment type="caution">
    <text evidence="1">The sequence shown here is derived from an EMBL/GenBank/DDBJ whole genome shotgun (WGS) entry which is preliminary data.</text>
</comment>
<keyword evidence="2" id="KW-1185">Reference proteome</keyword>
<dbReference type="EMBL" id="JBAWTH010000103">
    <property type="protein sequence ID" value="KAL2277177.1"/>
    <property type="molecule type" value="Genomic_DNA"/>
</dbReference>
<name>A0ABR4E428_9PEZI</name>
<dbReference type="Proteomes" id="UP001600888">
    <property type="component" value="Unassembled WGS sequence"/>
</dbReference>
<reference evidence="1 2" key="1">
    <citation type="submission" date="2024-03" db="EMBL/GenBank/DDBJ databases">
        <title>A high-quality draft genome sequence of Diaporthe vaccinii, a causative agent of upright dieback and viscid rot disease in cranberry plants.</title>
        <authorList>
            <person name="Sarrasin M."/>
            <person name="Lang B.F."/>
            <person name="Burger G."/>
        </authorList>
    </citation>
    <scope>NUCLEOTIDE SEQUENCE [LARGE SCALE GENOMIC DNA]</scope>
    <source>
        <strain evidence="1 2">IS7</strain>
    </source>
</reference>
<sequence length="78" mass="8952">MLQIVSARFRPKTTYHVTSEDILSPSRTWWVSPVLCWVTRLVNKEAVGLLTLLGHVLFRANPLAMRLLEMGKLQTTMQ</sequence>
<proteinExistence type="predicted"/>
<accession>A0ABR4E428</accession>